<accession>C7BVF1</accession>
<evidence type="ECO:0000313" key="2">
    <source>
        <dbReference type="Proteomes" id="UP000001515"/>
    </source>
</evidence>
<dbReference type="RefSeq" id="YP_003097417.1">
    <property type="nucleotide sequence ID" value="NC_013085.1"/>
</dbReference>
<reference evidence="1 2" key="1">
    <citation type="journal article" date="2009" name="Environ. Microbiol.">
        <title>Comparative genomics of marine cyanomyoviruses reveals the widespread occurrence of Synechococcus host genes localized to a hyperplastic region: implications for mechanisms of cyanophage evolution.</title>
        <authorList>
            <person name="Millard A.D."/>
            <person name="Zwirglmaier K."/>
            <person name="Downey M.J."/>
            <person name="Mann N.H."/>
            <person name="Scanlan D.J."/>
        </authorList>
    </citation>
    <scope>NUCLEOTIDE SEQUENCE</scope>
</reference>
<dbReference type="EMBL" id="FM207411">
    <property type="protein sequence ID" value="CAR63380.1"/>
    <property type="molecule type" value="Genomic_DNA"/>
</dbReference>
<protein>
    <submittedName>
        <fullName evidence="1">Uncharacterized protein</fullName>
    </submittedName>
</protein>
<dbReference type="OrthoDB" id="39561at10239"/>
<dbReference type="Proteomes" id="UP000001515">
    <property type="component" value="Segment"/>
</dbReference>
<evidence type="ECO:0000313" key="1">
    <source>
        <dbReference type="EMBL" id="CAR63380.1"/>
    </source>
</evidence>
<dbReference type="KEGG" id="vg:8303390"/>
<proteinExistence type="predicted"/>
<gene>
    <name evidence="1" type="ORF">SRSM4_183</name>
</gene>
<dbReference type="GeneID" id="8303390"/>
<sequence length="49" mass="5645">MQNEYQISDTMRDLIIRYMEACNDGDKVKEEALIQAIKEQGIADHESSN</sequence>
<keyword evidence="2" id="KW-1185">Reference proteome</keyword>
<organism evidence="1 2">
    <name type="scientific">Synechococcus phage S-RSM4</name>
    <dbReference type="NCBI Taxonomy" id="555387"/>
    <lineage>
        <taxon>Viruses</taxon>
        <taxon>Duplodnaviria</taxon>
        <taxon>Heunggongvirae</taxon>
        <taxon>Uroviricota</taxon>
        <taxon>Caudoviricetes</taxon>
        <taxon>Pantevenvirales</taxon>
        <taxon>Kyanoviridae</taxon>
        <taxon>Gibbetvirus</taxon>
        <taxon>Gibbetvirus rsm4</taxon>
    </lineage>
</organism>
<name>C7BVF1_9CAUD</name>